<keyword evidence="8 15" id="KW-0547">Nucleotide-binding</keyword>
<evidence type="ECO:0000256" key="17">
    <source>
        <dbReference type="SAM" id="Phobius"/>
    </source>
</evidence>
<evidence type="ECO:0000256" key="3">
    <source>
        <dbReference type="ARBA" id="ARBA00022614"/>
    </source>
</evidence>
<dbReference type="InterPro" id="IPR050647">
    <property type="entry name" value="Plant_LRR-RLKs"/>
</dbReference>
<reference evidence="20" key="3">
    <citation type="submission" date="2020-12" db="UniProtKB">
        <authorList>
            <consortium name="EnsemblPlants"/>
        </authorList>
    </citation>
    <scope>IDENTIFICATION</scope>
</reference>
<reference evidence="19 21" key="2">
    <citation type="journal article" date="2018" name="Plant J.">
        <title>The Physcomitrella patens chromosome-scale assembly reveals moss genome structure and evolution.</title>
        <authorList>
            <person name="Lang D."/>
            <person name="Ullrich K.K."/>
            <person name="Murat F."/>
            <person name="Fuchs J."/>
            <person name="Jenkins J."/>
            <person name="Haas F.B."/>
            <person name="Piednoel M."/>
            <person name="Gundlach H."/>
            <person name="Van Bel M."/>
            <person name="Meyberg R."/>
            <person name="Vives C."/>
            <person name="Morata J."/>
            <person name="Symeonidi A."/>
            <person name="Hiss M."/>
            <person name="Muchero W."/>
            <person name="Kamisugi Y."/>
            <person name="Saleh O."/>
            <person name="Blanc G."/>
            <person name="Decker E.L."/>
            <person name="van Gessel N."/>
            <person name="Grimwood J."/>
            <person name="Hayes R.D."/>
            <person name="Graham S.W."/>
            <person name="Gunter L.E."/>
            <person name="McDaniel S.F."/>
            <person name="Hoernstein S.N.W."/>
            <person name="Larsson A."/>
            <person name="Li F.W."/>
            <person name="Perroud P.F."/>
            <person name="Phillips J."/>
            <person name="Ranjan P."/>
            <person name="Rokshar D.S."/>
            <person name="Rothfels C.J."/>
            <person name="Schneider L."/>
            <person name="Shu S."/>
            <person name="Stevenson D.W."/>
            <person name="Thummler F."/>
            <person name="Tillich M."/>
            <person name="Villarreal Aguilar J.C."/>
            <person name="Widiez T."/>
            <person name="Wong G.K."/>
            <person name="Wymore A."/>
            <person name="Zhang Y."/>
            <person name="Zimmer A.D."/>
            <person name="Quatrano R.S."/>
            <person name="Mayer K.F.X."/>
            <person name="Goodstein D."/>
            <person name="Casacuberta J.M."/>
            <person name="Vandepoele K."/>
            <person name="Reski R."/>
            <person name="Cuming A.C."/>
            <person name="Tuskan G.A."/>
            <person name="Maumus F."/>
            <person name="Salse J."/>
            <person name="Schmutz J."/>
            <person name="Rensing S.A."/>
        </authorList>
    </citation>
    <scope>NUCLEOTIDE SEQUENCE [LARGE SCALE GENOMIC DNA]</scope>
    <source>
        <strain evidence="20 21">cv. Gransden 2004</strain>
    </source>
</reference>
<dbReference type="SUPFAM" id="SSF56112">
    <property type="entry name" value="Protein kinase-like (PK-like)"/>
    <property type="match status" value="1"/>
</dbReference>
<feature type="binding site" evidence="15">
    <location>
        <position position="438"/>
    </location>
    <ligand>
        <name>ATP</name>
        <dbReference type="ChEBI" id="CHEBI:30616"/>
    </ligand>
</feature>
<keyword evidence="3" id="KW-0433">Leucine-rich repeat</keyword>
<evidence type="ECO:0000256" key="1">
    <source>
        <dbReference type="ARBA" id="ARBA00004479"/>
    </source>
</evidence>
<comment type="similarity">
    <text evidence="2">Belongs to the protein kinase superfamily. Ser/Thr protein kinase family.</text>
</comment>
<organism evidence="19">
    <name type="scientific">Physcomitrium patens</name>
    <name type="common">Spreading-leaved earth moss</name>
    <name type="synonym">Physcomitrella patens</name>
    <dbReference type="NCBI Taxonomy" id="3218"/>
    <lineage>
        <taxon>Eukaryota</taxon>
        <taxon>Viridiplantae</taxon>
        <taxon>Streptophyta</taxon>
        <taxon>Embryophyta</taxon>
        <taxon>Bryophyta</taxon>
        <taxon>Bryophytina</taxon>
        <taxon>Bryopsida</taxon>
        <taxon>Funariidae</taxon>
        <taxon>Funariales</taxon>
        <taxon>Funariaceae</taxon>
        <taxon>Physcomitrium</taxon>
    </lineage>
</organism>
<reference evidence="19 21" key="1">
    <citation type="journal article" date="2008" name="Science">
        <title>The Physcomitrella genome reveals evolutionary insights into the conquest of land by plants.</title>
        <authorList>
            <person name="Rensing S."/>
            <person name="Lang D."/>
            <person name="Zimmer A."/>
            <person name="Terry A."/>
            <person name="Salamov A."/>
            <person name="Shapiro H."/>
            <person name="Nishiyama T."/>
            <person name="Perroud P.-F."/>
            <person name="Lindquist E."/>
            <person name="Kamisugi Y."/>
            <person name="Tanahashi T."/>
            <person name="Sakakibara K."/>
            <person name="Fujita T."/>
            <person name="Oishi K."/>
            <person name="Shin-I T."/>
            <person name="Kuroki Y."/>
            <person name="Toyoda A."/>
            <person name="Suzuki Y."/>
            <person name="Hashimoto A."/>
            <person name="Yamaguchi K."/>
            <person name="Sugano A."/>
            <person name="Kohara Y."/>
            <person name="Fujiyama A."/>
            <person name="Anterola A."/>
            <person name="Aoki S."/>
            <person name="Ashton N."/>
            <person name="Barbazuk W.B."/>
            <person name="Barker E."/>
            <person name="Bennetzen J."/>
            <person name="Bezanilla M."/>
            <person name="Blankenship R."/>
            <person name="Cho S.H."/>
            <person name="Dutcher S."/>
            <person name="Estelle M."/>
            <person name="Fawcett J.A."/>
            <person name="Gundlach H."/>
            <person name="Hanada K."/>
            <person name="Heyl A."/>
            <person name="Hicks K.A."/>
            <person name="Hugh J."/>
            <person name="Lohr M."/>
            <person name="Mayer K."/>
            <person name="Melkozernov A."/>
            <person name="Murata T."/>
            <person name="Nelson D."/>
            <person name="Pils B."/>
            <person name="Prigge M."/>
            <person name="Reiss B."/>
            <person name="Renner T."/>
            <person name="Rombauts S."/>
            <person name="Rushton P."/>
            <person name="Sanderfoot A."/>
            <person name="Schween G."/>
            <person name="Shiu S.-H."/>
            <person name="Stueber K."/>
            <person name="Theodoulou F.L."/>
            <person name="Tu H."/>
            <person name="Van de Peer Y."/>
            <person name="Verrier P.J."/>
            <person name="Waters E."/>
            <person name="Wood A."/>
            <person name="Yang L."/>
            <person name="Cove D."/>
            <person name="Cuming A."/>
            <person name="Hasebe M."/>
            <person name="Lucas S."/>
            <person name="Mishler D.B."/>
            <person name="Reski R."/>
            <person name="Grigoriev I."/>
            <person name="Quatrano R.S."/>
            <person name="Boore J.L."/>
        </authorList>
    </citation>
    <scope>NUCLEOTIDE SEQUENCE [LARGE SCALE GENOMIC DNA]</scope>
    <source>
        <strain evidence="20 21">cv. Gransden 2004</strain>
    </source>
</reference>
<feature type="domain" description="Protein kinase" evidence="18">
    <location>
        <begin position="410"/>
        <end position="686"/>
    </location>
</feature>
<dbReference type="Gramene" id="Pp3c12_9140V3.1">
    <property type="protein sequence ID" value="Pp3c12_9140V3.1"/>
    <property type="gene ID" value="Pp3c12_9140"/>
</dbReference>
<dbReference type="InterPro" id="IPR001611">
    <property type="entry name" value="Leu-rich_rpt"/>
</dbReference>
<keyword evidence="13" id="KW-0675">Receptor</keyword>
<name>A0A2K1JQ19_PHYPA</name>
<dbReference type="GO" id="GO:0016020">
    <property type="term" value="C:membrane"/>
    <property type="evidence" value="ECO:0007669"/>
    <property type="project" value="UniProtKB-SubCell"/>
</dbReference>
<feature type="compositionally biased region" description="Low complexity" evidence="16">
    <location>
        <begin position="310"/>
        <end position="329"/>
    </location>
</feature>
<evidence type="ECO:0000313" key="19">
    <source>
        <dbReference type="EMBL" id="PNR43633.1"/>
    </source>
</evidence>
<dbReference type="PANTHER" id="PTHR48056">
    <property type="entry name" value="LRR RECEPTOR-LIKE SERINE/THREONINE-PROTEIN KINASE-RELATED"/>
    <property type="match status" value="1"/>
</dbReference>
<keyword evidence="10 15" id="KW-0067">ATP-binding</keyword>
<dbReference type="OrthoDB" id="4062651at2759"/>
<feature type="transmembrane region" description="Helical" evidence="17">
    <location>
        <begin position="339"/>
        <end position="363"/>
    </location>
</feature>
<dbReference type="SMART" id="SM00220">
    <property type="entry name" value="S_TKc"/>
    <property type="match status" value="1"/>
</dbReference>
<dbReference type="EnsemblPlants" id="Pp3c12_9140V3.1">
    <property type="protein sequence ID" value="Pp3c12_9140V3.1"/>
    <property type="gene ID" value="Pp3c12_9140"/>
</dbReference>
<evidence type="ECO:0000256" key="9">
    <source>
        <dbReference type="ARBA" id="ARBA00022777"/>
    </source>
</evidence>
<evidence type="ECO:0000256" key="2">
    <source>
        <dbReference type="ARBA" id="ARBA00008684"/>
    </source>
</evidence>
<dbReference type="Pfam" id="PF00560">
    <property type="entry name" value="LRR_1"/>
    <property type="match status" value="3"/>
</dbReference>
<keyword evidence="4" id="KW-0808">Transferase</keyword>
<dbReference type="InterPro" id="IPR000719">
    <property type="entry name" value="Prot_kinase_dom"/>
</dbReference>
<evidence type="ECO:0000256" key="16">
    <source>
        <dbReference type="SAM" id="MobiDB-lite"/>
    </source>
</evidence>
<accession>A0A2K1JQ19</accession>
<evidence type="ECO:0000256" key="4">
    <source>
        <dbReference type="ARBA" id="ARBA00022679"/>
    </source>
</evidence>
<protein>
    <recommendedName>
        <fullName evidence="18">Protein kinase domain-containing protein</fullName>
    </recommendedName>
</protein>
<dbReference type="SUPFAM" id="SSF52058">
    <property type="entry name" value="L domain-like"/>
    <property type="match status" value="1"/>
</dbReference>
<dbReference type="FunCoup" id="A0A2K1JQ19">
    <property type="interactions" value="1184"/>
</dbReference>
<dbReference type="Pfam" id="PF00069">
    <property type="entry name" value="Pkinase"/>
    <property type="match status" value="1"/>
</dbReference>
<evidence type="ECO:0000256" key="5">
    <source>
        <dbReference type="ARBA" id="ARBA00022692"/>
    </source>
</evidence>
<evidence type="ECO:0000256" key="8">
    <source>
        <dbReference type="ARBA" id="ARBA00022741"/>
    </source>
</evidence>
<dbReference type="Gene3D" id="3.30.200.20">
    <property type="entry name" value="Phosphorylase Kinase, domain 1"/>
    <property type="match status" value="1"/>
</dbReference>
<dbReference type="GO" id="GO:0005524">
    <property type="term" value="F:ATP binding"/>
    <property type="evidence" value="ECO:0007669"/>
    <property type="project" value="UniProtKB-UniRule"/>
</dbReference>
<evidence type="ECO:0000256" key="7">
    <source>
        <dbReference type="ARBA" id="ARBA00022737"/>
    </source>
</evidence>
<keyword evidence="11 17" id="KW-1133">Transmembrane helix</keyword>
<dbReference type="Pfam" id="PF08263">
    <property type="entry name" value="LRRNT_2"/>
    <property type="match status" value="1"/>
</dbReference>
<dbReference type="PROSITE" id="PS00108">
    <property type="entry name" value="PROTEIN_KINASE_ST"/>
    <property type="match status" value="1"/>
</dbReference>
<dbReference type="GeneID" id="112289175"/>
<evidence type="ECO:0000256" key="10">
    <source>
        <dbReference type="ARBA" id="ARBA00022840"/>
    </source>
</evidence>
<dbReference type="InterPro" id="IPR013210">
    <property type="entry name" value="LRR_N_plant-typ"/>
</dbReference>
<proteinExistence type="inferred from homology"/>
<sequence>MVSGSFVNSFCLLDFRWRGIVHRAVVCLVAGSLRPDHAMLKSRVILSFGAEENAKVRSSFLFSQGVCVMRRAIYHMLLLFVLILNLLSSTLALSSDGLALLSLKALLHDPDNYLANWNESDADPCRWSGVRCQLQTSRVEFLALPSKQLRGSISPEIGKLDQLRRLSLHSNELYGPIPKELGNCSSLRQLYLHRNFLTGSIPLELKDLKLLVTLDLASNGLTGSIPSFIGSLSRLGFLNVSSNFLTGEIPTNGILETFTAQSFLENPGLCGSQVGIDCRGVSPATAPSKPSPASPPPYSVPLPLGDGNNPARSPGAGSAAGESTPGTSTKAQKHGYSNALLISAMSTVCTALLLALMCFWGWFLRNKYGKRKLNLSKVKGAEAYNEEKVVNFHGDLPYTTVNIIKKMDLLDEKDMIGSGGFGTVYRLQMDDGKVYAVKRIGVFGLSSDRVFERELEILGSFKHRNLVNLRGYCNSPTARLLIYDYLPCGNLEEFLHDREPHEVLLNWAARLKIAIGAARGLAYLHHDCTPRIIHRDIKSSNILLDENLDPHVSDFGLAKLLEDKASHVTTIVAGTFGYLAPEYMHTGRATEKGDVYSYGVVLLELLSGRRPSDPSLIAEGMNLVGWVTLCIKENMQSEIFDPEILDGAPKDQLESVLHIAVMCTNAAAEERPTMDRVVQLLEADTLSPCPSELSNFYRSPHSDDEARGR</sequence>
<feature type="transmembrane region" description="Helical" evidence="17">
    <location>
        <begin position="72"/>
        <end position="93"/>
    </location>
</feature>
<dbReference type="EMBL" id="ABEU02000012">
    <property type="protein sequence ID" value="PNR43633.1"/>
    <property type="molecule type" value="Genomic_DNA"/>
</dbReference>
<dbReference type="InterPro" id="IPR008271">
    <property type="entry name" value="Ser/Thr_kinase_AS"/>
</dbReference>
<dbReference type="PANTHER" id="PTHR48056:SF77">
    <property type="entry name" value="PROTEIN KINASE DOMAIN-CONTAINING PROTEIN"/>
    <property type="match status" value="1"/>
</dbReference>
<keyword evidence="12 17" id="KW-0472">Membrane</keyword>
<keyword evidence="7" id="KW-0677">Repeat</keyword>
<evidence type="ECO:0000313" key="20">
    <source>
        <dbReference type="EnsemblPlants" id="Pp3c12_9140V3.1"/>
    </source>
</evidence>
<dbReference type="STRING" id="3218.A0A2K1JQ19"/>
<dbReference type="InterPro" id="IPR032675">
    <property type="entry name" value="LRR_dom_sf"/>
</dbReference>
<keyword evidence="21" id="KW-1185">Reference proteome</keyword>
<evidence type="ECO:0000256" key="11">
    <source>
        <dbReference type="ARBA" id="ARBA00022989"/>
    </source>
</evidence>
<evidence type="ECO:0000256" key="15">
    <source>
        <dbReference type="PROSITE-ProRule" id="PRU10141"/>
    </source>
</evidence>
<keyword evidence="9" id="KW-0418">Kinase</keyword>
<feature type="compositionally biased region" description="Pro residues" evidence="16">
    <location>
        <begin position="289"/>
        <end position="300"/>
    </location>
</feature>
<dbReference type="PROSITE" id="PS00107">
    <property type="entry name" value="PROTEIN_KINASE_ATP"/>
    <property type="match status" value="1"/>
</dbReference>
<keyword evidence="5 17" id="KW-0812">Transmembrane</keyword>
<dbReference type="Gene3D" id="1.10.510.10">
    <property type="entry name" value="Transferase(Phosphotransferase) domain 1"/>
    <property type="match status" value="1"/>
</dbReference>
<keyword evidence="14" id="KW-0325">Glycoprotein</keyword>
<dbReference type="Gene3D" id="3.80.10.10">
    <property type="entry name" value="Ribonuclease Inhibitor"/>
    <property type="match status" value="1"/>
</dbReference>
<gene>
    <name evidence="20" type="primary">LOC112289175</name>
    <name evidence="19" type="ORF">PHYPA_016014</name>
</gene>
<dbReference type="Proteomes" id="UP000006727">
    <property type="component" value="Chromosome 12"/>
</dbReference>
<dbReference type="InterPro" id="IPR011009">
    <property type="entry name" value="Kinase-like_dom_sf"/>
</dbReference>
<dbReference type="RefSeq" id="XP_073394046.1">
    <property type="nucleotide sequence ID" value="XM_073537945.1"/>
</dbReference>
<evidence type="ECO:0000256" key="6">
    <source>
        <dbReference type="ARBA" id="ARBA00022729"/>
    </source>
</evidence>
<dbReference type="FunFam" id="1.10.510.10:FF:000146">
    <property type="entry name" value="LRR receptor-like serine/threonine-protein kinase IOS1"/>
    <property type="match status" value="1"/>
</dbReference>
<keyword evidence="6" id="KW-0732">Signal</keyword>
<dbReference type="AlphaFoldDB" id="A0A2K1JQ19"/>
<evidence type="ECO:0000313" key="21">
    <source>
        <dbReference type="Proteomes" id="UP000006727"/>
    </source>
</evidence>
<evidence type="ECO:0000256" key="13">
    <source>
        <dbReference type="ARBA" id="ARBA00023170"/>
    </source>
</evidence>
<dbReference type="GO" id="GO:0004672">
    <property type="term" value="F:protein kinase activity"/>
    <property type="evidence" value="ECO:0007669"/>
    <property type="project" value="InterPro"/>
</dbReference>
<feature type="region of interest" description="Disordered" evidence="16">
    <location>
        <begin position="281"/>
        <end position="330"/>
    </location>
</feature>
<evidence type="ECO:0000256" key="12">
    <source>
        <dbReference type="ARBA" id="ARBA00023136"/>
    </source>
</evidence>
<dbReference type="PROSITE" id="PS50011">
    <property type="entry name" value="PROTEIN_KINASE_DOM"/>
    <property type="match status" value="1"/>
</dbReference>
<evidence type="ECO:0000259" key="18">
    <source>
        <dbReference type="PROSITE" id="PS50011"/>
    </source>
</evidence>
<dbReference type="FunFam" id="3.80.10.10:FF:000101">
    <property type="entry name" value="LRR receptor-like serine/threonine-protein kinase ERECTA"/>
    <property type="match status" value="1"/>
</dbReference>
<dbReference type="InterPro" id="IPR017441">
    <property type="entry name" value="Protein_kinase_ATP_BS"/>
</dbReference>
<comment type="subcellular location">
    <subcellularLocation>
        <location evidence="1">Membrane</location>
        <topology evidence="1">Single-pass type I membrane protein</topology>
    </subcellularLocation>
</comment>
<evidence type="ECO:0000256" key="14">
    <source>
        <dbReference type="ARBA" id="ARBA00023180"/>
    </source>
</evidence>